<gene>
    <name evidence="5" type="ORF">NECAME_17806</name>
</gene>
<keyword evidence="1" id="KW-0233">DNA recombination</keyword>
<name>W2TK89_NECAM</name>
<evidence type="ECO:0000259" key="3">
    <source>
        <dbReference type="Pfam" id="PF14214"/>
    </source>
</evidence>
<dbReference type="InterPro" id="IPR027417">
    <property type="entry name" value="P-loop_NTPase"/>
</dbReference>
<keyword evidence="1" id="KW-0067">ATP-binding</keyword>
<organism evidence="5 6">
    <name type="scientific">Necator americanus</name>
    <name type="common">Human hookworm</name>
    <dbReference type="NCBI Taxonomy" id="51031"/>
    <lineage>
        <taxon>Eukaryota</taxon>
        <taxon>Metazoa</taxon>
        <taxon>Ecdysozoa</taxon>
        <taxon>Nematoda</taxon>
        <taxon>Chromadorea</taxon>
        <taxon>Rhabditida</taxon>
        <taxon>Rhabditina</taxon>
        <taxon>Rhabditomorpha</taxon>
        <taxon>Strongyloidea</taxon>
        <taxon>Ancylostomatidae</taxon>
        <taxon>Bunostominae</taxon>
        <taxon>Necator</taxon>
    </lineage>
</organism>
<dbReference type="GO" id="GO:0043139">
    <property type="term" value="F:5'-3' DNA helicase activity"/>
    <property type="evidence" value="ECO:0007669"/>
    <property type="project" value="UniProtKB-EC"/>
</dbReference>
<keyword evidence="1" id="KW-0378">Hydrolase</keyword>
<evidence type="ECO:0000259" key="4">
    <source>
        <dbReference type="Pfam" id="PF21530"/>
    </source>
</evidence>
<dbReference type="GO" id="GO:0006310">
    <property type="term" value="P:DNA recombination"/>
    <property type="evidence" value="ECO:0007669"/>
    <property type="project" value="UniProtKB-KW"/>
</dbReference>
<keyword evidence="6" id="KW-1185">Reference proteome</keyword>
<dbReference type="PANTHER" id="PTHR10492">
    <property type="match status" value="1"/>
</dbReference>
<dbReference type="GO" id="GO:0006281">
    <property type="term" value="P:DNA repair"/>
    <property type="evidence" value="ECO:0007669"/>
    <property type="project" value="UniProtKB-KW"/>
</dbReference>
<dbReference type="GO" id="GO:0000723">
    <property type="term" value="P:telomere maintenance"/>
    <property type="evidence" value="ECO:0007669"/>
    <property type="project" value="InterPro"/>
</dbReference>
<dbReference type="EC" id="5.6.2.3" evidence="1"/>
<feature type="domain" description="Helitron helicase-like" evidence="3">
    <location>
        <begin position="96"/>
        <end position="275"/>
    </location>
</feature>
<dbReference type="InterPro" id="IPR025476">
    <property type="entry name" value="Helitron_helicase-like"/>
</dbReference>
<dbReference type="EMBL" id="KI658587">
    <property type="protein sequence ID" value="ETN82039.1"/>
    <property type="molecule type" value="Genomic_DNA"/>
</dbReference>
<dbReference type="GO" id="GO:0005524">
    <property type="term" value="F:ATP binding"/>
    <property type="evidence" value="ECO:0007669"/>
    <property type="project" value="UniProtKB-KW"/>
</dbReference>
<evidence type="ECO:0000256" key="1">
    <source>
        <dbReference type="RuleBase" id="RU363044"/>
    </source>
</evidence>
<dbReference type="Pfam" id="PF14214">
    <property type="entry name" value="Helitron_like_N"/>
    <property type="match status" value="1"/>
</dbReference>
<dbReference type="KEGG" id="nai:NECAME_17806"/>
<keyword evidence="1" id="KW-0227">DNA damage</keyword>
<dbReference type="InterPro" id="IPR049163">
    <property type="entry name" value="Pif1-like_2B_dom"/>
</dbReference>
<dbReference type="Gene3D" id="3.40.50.300">
    <property type="entry name" value="P-loop containing nucleotide triphosphate hydrolases"/>
    <property type="match status" value="2"/>
</dbReference>
<keyword evidence="1" id="KW-0347">Helicase</keyword>
<evidence type="ECO:0000259" key="2">
    <source>
        <dbReference type="Pfam" id="PF05970"/>
    </source>
</evidence>
<feature type="domain" description="DNA helicase Pif1-like DEAD-box helicase" evidence="2">
    <location>
        <begin position="549"/>
        <end position="756"/>
    </location>
</feature>
<keyword evidence="1" id="KW-0234">DNA repair</keyword>
<dbReference type="OMA" id="CNGTRMQ"/>
<evidence type="ECO:0000313" key="6">
    <source>
        <dbReference type="Proteomes" id="UP000053676"/>
    </source>
</evidence>
<dbReference type="AlphaFoldDB" id="W2TK89"/>
<dbReference type="InterPro" id="IPR010285">
    <property type="entry name" value="DNA_helicase_pif1-like_DEAD"/>
</dbReference>
<dbReference type="SUPFAM" id="SSF52540">
    <property type="entry name" value="P-loop containing nucleoside triphosphate hydrolases"/>
    <property type="match status" value="2"/>
</dbReference>
<dbReference type="Pfam" id="PF05970">
    <property type="entry name" value="PIF1"/>
    <property type="match status" value="1"/>
</dbReference>
<dbReference type="GO" id="GO:0016887">
    <property type="term" value="F:ATP hydrolysis activity"/>
    <property type="evidence" value="ECO:0007669"/>
    <property type="project" value="RHEA"/>
</dbReference>
<comment type="cofactor">
    <cofactor evidence="1">
        <name>Mg(2+)</name>
        <dbReference type="ChEBI" id="CHEBI:18420"/>
    </cofactor>
</comment>
<evidence type="ECO:0000313" key="5">
    <source>
        <dbReference type="EMBL" id="ETN82039.1"/>
    </source>
</evidence>
<dbReference type="OrthoDB" id="5864836at2759"/>
<comment type="similarity">
    <text evidence="1">Belongs to the helicase family.</text>
</comment>
<dbReference type="CDD" id="cd18809">
    <property type="entry name" value="SF1_C_RecD"/>
    <property type="match status" value="1"/>
</dbReference>
<sequence length="996" mass="112855">MVFDDSRERGFARGEYAIPTANEVAVVYVGEENDVPARRSLAVHVRQAAGSKLMNISDIDKRCDLLTYPLLFPTGRGGWDPNLVDNDGARITQMKYYAHLFSIRESFNPILHAGKLFQQFAVDAYVKIEQNRLNYQRTHQVDLRSDSYRGLQDYLAGEDSHGPPGSRVILASSHIGSPRAMQQSYQDAMAIVARYGKPTYFLTITCNPQWQEIQENLYNGQVASDRPDLTARVFHGKLQELCSDLFKKHVLGEVEAYVYVIEFQKRGLPHCHMLLIMKEGWKVRTVEEVDNAVSAEIPNGETEPDAHTAVTSFMLHRKCGIENPNSPCMRDGKCSKRFPKALREETSMEVNGYPSYRRRNCTTVEVSGHEYSDEWVVPTNLYLLTKFQCHVNLEICGTISAVKYLYKYIYKGPDRARISIESGSDGEGNAVVDEIKQHLNTRYEAAQFQTAATLRSFFACLLCYCEVANAEELWSEFSAPMADDYINRGLGAEEAIVVAYFDVADRMLLLGRDLAQIIVPPTNQRPSPPEVPIDYHQHESEGSRLYESLNTHQKRAADDILAAMNRSESRCFFIDGPGGTGKTYLYNTIYNLAVGQRRQVLCVAWTGIAANLLPGGRTVTSAFKLNMADGNRTSLMKRQQKEARQLMATEIIIWDEISMAPKCALEAVECLLRDIMQNDKPFGGKLFIIGGDFRQVLPIVEHGQRDDFVNSCVTNSVLWSLFKTHRLQVNMRAREAGLEWANFLLNLGNGNANDDNGRVQISEEFRCQRSIVTEIFGETISADDTDLYERAILAPTNMSVRQLNNDALQRLCTSSPHDERVYKSIDEALYHEGSSDELYPMEYLNTLEPTGMPPHELRLKKGAIIMLLRNLDVLNGLCNGTRLRIETLGRYVLGCRFICGSRRNQLAVIPRIDNYWDKQLPFRLRRRQFPVRLAFAMTINKAQGQSFNKVGVYLPEDVFSHGQLYVAFSRVRTPVGLKVYTPHESVKNIVYNEVLL</sequence>
<proteinExistence type="inferred from homology"/>
<dbReference type="PANTHER" id="PTHR10492:SF57">
    <property type="entry name" value="ATP-DEPENDENT DNA HELICASE"/>
    <property type="match status" value="1"/>
</dbReference>
<dbReference type="Pfam" id="PF21530">
    <property type="entry name" value="Pif1_2B_dom"/>
    <property type="match status" value="1"/>
</dbReference>
<dbReference type="FunFam" id="3.40.50.300:FF:002884">
    <property type="entry name" value="ATP-dependent DNA helicase"/>
    <property type="match status" value="1"/>
</dbReference>
<dbReference type="Proteomes" id="UP000053676">
    <property type="component" value="Unassembled WGS sequence"/>
</dbReference>
<accession>W2TK89</accession>
<keyword evidence="1" id="KW-0547">Nucleotide-binding</keyword>
<reference evidence="6" key="1">
    <citation type="journal article" date="2014" name="Nat. Genet.">
        <title>Genome of the human hookworm Necator americanus.</title>
        <authorList>
            <person name="Tang Y.T."/>
            <person name="Gao X."/>
            <person name="Rosa B.A."/>
            <person name="Abubucker S."/>
            <person name="Hallsworth-Pepin K."/>
            <person name="Martin J."/>
            <person name="Tyagi R."/>
            <person name="Heizer E."/>
            <person name="Zhang X."/>
            <person name="Bhonagiri-Palsikar V."/>
            <person name="Minx P."/>
            <person name="Warren W.C."/>
            <person name="Wang Q."/>
            <person name="Zhan B."/>
            <person name="Hotez P.J."/>
            <person name="Sternberg P.W."/>
            <person name="Dougall A."/>
            <person name="Gaze S.T."/>
            <person name="Mulvenna J."/>
            <person name="Sotillo J."/>
            <person name="Ranganathan S."/>
            <person name="Rabelo E.M."/>
            <person name="Wilson R.K."/>
            <person name="Felgner P.L."/>
            <person name="Bethony J."/>
            <person name="Hawdon J.M."/>
            <person name="Gasser R.B."/>
            <person name="Loukas A."/>
            <person name="Mitreva M."/>
        </authorList>
    </citation>
    <scope>NUCLEOTIDE SEQUENCE [LARGE SCALE GENOMIC DNA]</scope>
</reference>
<comment type="catalytic activity">
    <reaction evidence="1">
        <text>ATP + H2O = ADP + phosphate + H(+)</text>
        <dbReference type="Rhea" id="RHEA:13065"/>
        <dbReference type="ChEBI" id="CHEBI:15377"/>
        <dbReference type="ChEBI" id="CHEBI:15378"/>
        <dbReference type="ChEBI" id="CHEBI:30616"/>
        <dbReference type="ChEBI" id="CHEBI:43474"/>
        <dbReference type="ChEBI" id="CHEBI:456216"/>
        <dbReference type="EC" id="5.6.2.3"/>
    </reaction>
</comment>
<protein>
    <recommendedName>
        <fullName evidence="1">ATP-dependent DNA helicase</fullName>
        <ecNumber evidence="1">5.6.2.3</ecNumber>
    </recommendedName>
</protein>
<feature type="domain" description="DNA helicase Pif1-like 2B" evidence="4">
    <location>
        <begin position="842"/>
        <end position="887"/>
    </location>
</feature>